<comment type="caution">
    <text evidence="1">The sequence shown here is derived from an EMBL/GenBank/DDBJ whole genome shotgun (WGS) entry which is preliminary data.</text>
</comment>
<name>A0ABR4BL80_9LECA</name>
<organism evidence="1 2">
    <name type="scientific">Lepraria finkii</name>
    <dbReference type="NCBI Taxonomy" id="1340010"/>
    <lineage>
        <taxon>Eukaryota</taxon>
        <taxon>Fungi</taxon>
        <taxon>Dikarya</taxon>
        <taxon>Ascomycota</taxon>
        <taxon>Pezizomycotina</taxon>
        <taxon>Lecanoromycetes</taxon>
        <taxon>OSLEUM clade</taxon>
        <taxon>Lecanoromycetidae</taxon>
        <taxon>Lecanorales</taxon>
        <taxon>Lecanorineae</taxon>
        <taxon>Stereocaulaceae</taxon>
        <taxon>Lepraria</taxon>
    </lineage>
</organism>
<keyword evidence="2" id="KW-1185">Reference proteome</keyword>
<evidence type="ECO:0000313" key="2">
    <source>
        <dbReference type="Proteomes" id="UP001590951"/>
    </source>
</evidence>
<proteinExistence type="predicted"/>
<evidence type="ECO:0000313" key="1">
    <source>
        <dbReference type="EMBL" id="KAL2058157.1"/>
    </source>
</evidence>
<reference evidence="1 2" key="1">
    <citation type="submission" date="2024-09" db="EMBL/GenBank/DDBJ databases">
        <title>Rethinking Asexuality: The Enigmatic Case of Functional Sexual Genes in Lepraria (Stereocaulaceae).</title>
        <authorList>
            <person name="Doellman M."/>
            <person name="Sun Y."/>
            <person name="Barcenas-Pena A."/>
            <person name="Lumbsch H.T."/>
            <person name="Grewe F."/>
        </authorList>
    </citation>
    <scope>NUCLEOTIDE SEQUENCE [LARGE SCALE GENOMIC DNA]</scope>
    <source>
        <strain evidence="1 2">Grewe 0041</strain>
    </source>
</reference>
<protein>
    <submittedName>
        <fullName evidence="1">Uncharacterized protein</fullName>
    </submittedName>
</protein>
<dbReference type="EMBL" id="JBHFEH010000003">
    <property type="protein sequence ID" value="KAL2058157.1"/>
    <property type="molecule type" value="Genomic_DNA"/>
</dbReference>
<accession>A0ABR4BL80</accession>
<sequence length="134" mass="14438">MKIATAQIQAIRLFSGRTLFSATSVNATEPLLPFTVPLFPTVCVDAATVPPPVSLRSDRVKAPISPPPLGSALPNAVGKVMLVVCVPSTRTEEPREMGVPLAVTGEHPGARVVPARRSSLDAFRRRRRCEMVQR</sequence>
<gene>
    <name evidence="1" type="ORF">ABVK25_001775</name>
</gene>
<dbReference type="Proteomes" id="UP001590951">
    <property type="component" value="Unassembled WGS sequence"/>
</dbReference>